<dbReference type="AlphaFoldDB" id="A0A372GCR3"/>
<feature type="region of interest" description="Disordered" evidence="1">
    <location>
        <begin position="55"/>
        <end position="109"/>
    </location>
</feature>
<feature type="compositionally biased region" description="Basic and acidic residues" evidence="1">
    <location>
        <begin position="27"/>
        <end position="38"/>
    </location>
</feature>
<gene>
    <name evidence="2" type="ORF">D0T12_23475</name>
</gene>
<evidence type="ECO:0000313" key="2">
    <source>
        <dbReference type="EMBL" id="RFS83130.1"/>
    </source>
</evidence>
<organism evidence="2 3">
    <name type="scientific">Actinomadura spongiicola</name>
    <dbReference type="NCBI Taxonomy" id="2303421"/>
    <lineage>
        <taxon>Bacteria</taxon>
        <taxon>Bacillati</taxon>
        <taxon>Actinomycetota</taxon>
        <taxon>Actinomycetes</taxon>
        <taxon>Streptosporangiales</taxon>
        <taxon>Thermomonosporaceae</taxon>
        <taxon>Actinomadura</taxon>
    </lineage>
</organism>
<sequence>MRRRLGRRPRRSARRRPRTGPRPVPVRAHDHPAGRRPDVLAARLRVAVRDDRAGRRVVGAAPRHRVPSRAAPHHRRARTPRRVGCGDRHRHVGRRAARLPSVKIHTWGP</sequence>
<feature type="compositionally biased region" description="Basic residues" evidence="1">
    <location>
        <begin position="62"/>
        <end position="81"/>
    </location>
</feature>
<feature type="region of interest" description="Disordered" evidence="1">
    <location>
        <begin position="1"/>
        <end position="41"/>
    </location>
</feature>
<reference evidence="2 3" key="1">
    <citation type="submission" date="2018-08" db="EMBL/GenBank/DDBJ databases">
        <title>Actinomadura spongicola sp. nov., isolated from marine sponge Leucetta chagosensis.</title>
        <authorList>
            <person name="Li L."/>
            <person name="Lin H.W."/>
        </authorList>
    </citation>
    <scope>NUCLEOTIDE SEQUENCE [LARGE SCALE GENOMIC DNA]</scope>
    <source>
        <strain evidence="2 3">LHW52907</strain>
    </source>
</reference>
<feature type="compositionally biased region" description="Basic residues" evidence="1">
    <location>
        <begin position="1"/>
        <end position="19"/>
    </location>
</feature>
<comment type="caution">
    <text evidence="2">The sequence shown here is derived from an EMBL/GenBank/DDBJ whole genome shotgun (WGS) entry which is preliminary data.</text>
</comment>
<evidence type="ECO:0000256" key="1">
    <source>
        <dbReference type="SAM" id="MobiDB-lite"/>
    </source>
</evidence>
<proteinExistence type="predicted"/>
<evidence type="ECO:0000313" key="3">
    <source>
        <dbReference type="Proteomes" id="UP000262882"/>
    </source>
</evidence>
<name>A0A372GCR3_9ACTN</name>
<accession>A0A372GCR3</accession>
<dbReference type="EMBL" id="QVNQ01000007">
    <property type="protein sequence ID" value="RFS83130.1"/>
    <property type="molecule type" value="Genomic_DNA"/>
</dbReference>
<feature type="compositionally biased region" description="Basic residues" evidence="1">
    <location>
        <begin position="88"/>
        <end position="97"/>
    </location>
</feature>
<dbReference type="Proteomes" id="UP000262882">
    <property type="component" value="Unassembled WGS sequence"/>
</dbReference>
<keyword evidence="3" id="KW-1185">Reference proteome</keyword>
<protein>
    <submittedName>
        <fullName evidence="2">Uncharacterized protein</fullName>
    </submittedName>
</protein>